<feature type="domain" description="Alcohol dehydrogenase-like C-terminal" evidence="1">
    <location>
        <begin position="108"/>
        <end position="221"/>
    </location>
</feature>
<gene>
    <name evidence="2" type="ORF">BG011_000509</name>
</gene>
<dbReference type="Pfam" id="PF00107">
    <property type="entry name" value="ADH_zinc_N"/>
    <property type="match status" value="1"/>
</dbReference>
<dbReference type="InterPro" id="IPR036291">
    <property type="entry name" value="NAD(P)-bd_dom_sf"/>
</dbReference>
<dbReference type="EMBL" id="JAAAJA010000110">
    <property type="protein sequence ID" value="KAG0261960.1"/>
    <property type="molecule type" value="Genomic_DNA"/>
</dbReference>
<organism evidence="2 3">
    <name type="scientific">Mortierella polycephala</name>
    <dbReference type="NCBI Taxonomy" id="41804"/>
    <lineage>
        <taxon>Eukaryota</taxon>
        <taxon>Fungi</taxon>
        <taxon>Fungi incertae sedis</taxon>
        <taxon>Mucoromycota</taxon>
        <taxon>Mortierellomycotina</taxon>
        <taxon>Mortierellomycetes</taxon>
        <taxon>Mortierellales</taxon>
        <taxon>Mortierellaceae</taxon>
        <taxon>Mortierella</taxon>
    </lineage>
</organism>
<proteinExistence type="predicted"/>
<evidence type="ECO:0000313" key="3">
    <source>
        <dbReference type="Proteomes" id="UP000726737"/>
    </source>
</evidence>
<dbReference type="SUPFAM" id="SSF51735">
    <property type="entry name" value="NAD(P)-binding Rossmann-fold domains"/>
    <property type="match status" value="1"/>
</dbReference>
<accession>A0A9P6QAX9</accession>
<dbReference type="InterPro" id="IPR013149">
    <property type="entry name" value="ADH-like_C"/>
</dbReference>
<protein>
    <recommendedName>
        <fullName evidence="1">Alcohol dehydrogenase-like C-terminal domain-containing protein</fullName>
    </recommendedName>
</protein>
<keyword evidence="3" id="KW-1185">Reference proteome</keyword>
<dbReference type="AlphaFoldDB" id="A0A9P6QAX9"/>
<dbReference type="OrthoDB" id="809632at2759"/>
<dbReference type="PANTHER" id="PTHR43205">
    <property type="entry name" value="PROSTAGLANDIN REDUCTASE"/>
    <property type="match status" value="1"/>
</dbReference>
<dbReference type="PANTHER" id="PTHR43205:SF7">
    <property type="entry name" value="PROSTAGLANDIN REDUCTASE 1"/>
    <property type="match status" value="1"/>
</dbReference>
<evidence type="ECO:0000259" key="1">
    <source>
        <dbReference type="Pfam" id="PF00107"/>
    </source>
</evidence>
<dbReference type="Gene3D" id="3.40.50.720">
    <property type="entry name" value="NAD(P)-binding Rossmann-like Domain"/>
    <property type="match status" value="1"/>
</dbReference>
<name>A0A9P6QAX9_9FUNG</name>
<evidence type="ECO:0000313" key="2">
    <source>
        <dbReference type="EMBL" id="KAG0261960.1"/>
    </source>
</evidence>
<dbReference type="InterPro" id="IPR045010">
    <property type="entry name" value="MDR_fam"/>
</dbReference>
<dbReference type="GO" id="GO:0016628">
    <property type="term" value="F:oxidoreductase activity, acting on the CH-CH group of donors, NAD or NADP as acceptor"/>
    <property type="evidence" value="ECO:0007669"/>
    <property type="project" value="InterPro"/>
</dbReference>
<reference evidence="2" key="1">
    <citation type="journal article" date="2020" name="Fungal Divers.">
        <title>Resolving the Mortierellaceae phylogeny through synthesis of multi-gene phylogenetics and phylogenomics.</title>
        <authorList>
            <person name="Vandepol N."/>
            <person name="Liber J."/>
            <person name="Desiro A."/>
            <person name="Na H."/>
            <person name="Kennedy M."/>
            <person name="Barry K."/>
            <person name="Grigoriev I.V."/>
            <person name="Miller A.N."/>
            <person name="O'Donnell K."/>
            <person name="Stajich J.E."/>
            <person name="Bonito G."/>
        </authorList>
    </citation>
    <scope>NUCLEOTIDE SEQUENCE</scope>
    <source>
        <strain evidence="2">KOD948</strain>
    </source>
</reference>
<sequence length="266" mass="29014">MTAGKQITNTRILISKIPKGVAASESHFRSETVSEDAPISTMSSLGARTTPWSLASRFPESLTRAMKSFLWGSLVFVPSTWETYGEVVHLLLVLAIIHAFLIDRTLDQLAGQLAKCKGRKGLHVIDSTGSDEKVAFLKNEPGLDCAINYRTQDKRAALTELVGGAGLDIYYDLVGDEITGIVLDLLNPHGRVLAVGALTSRQNAEPYAPKNLINILFKQLRSHEPVLGGDDAKSELKYTDTVLKQDIESLDETYVKLLGGAFKGKM</sequence>
<dbReference type="Proteomes" id="UP000726737">
    <property type="component" value="Unassembled WGS sequence"/>
</dbReference>
<comment type="caution">
    <text evidence="2">The sequence shown here is derived from an EMBL/GenBank/DDBJ whole genome shotgun (WGS) entry which is preliminary data.</text>
</comment>